<evidence type="ECO:0000313" key="3">
    <source>
        <dbReference type="EMBL" id="MBS9524421.1"/>
    </source>
</evidence>
<dbReference type="Gene3D" id="3.40.50.12370">
    <property type="match status" value="1"/>
</dbReference>
<dbReference type="PANTHER" id="PTHR46268:SF6">
    <property type="entry name" value="UNIVERSAL STRESS PROTEIN UP12"/>
    <property type="match status" value="1"/>
</dbReference>
<dbReference type="CDD" id="cd00293">
    <property type="entry name" value="USP-like"/>
    <property type="match status" value="1"/>
</dbReference>
<keyword evidence="4" id="KW-1185">Reference proteome</keyword>
<dbReference type="Proteomes" id="UP001319104">
    <property type="component" value="Unassembled WGS sequence"/>
</dbReference>
<name>A0AAP2G4V6_9BACT</name>
<dbReference type="AlphaFoldDB" id="A0AAP2G4V6"/>
<dbReference type="PANTHER" id="PTHR46268">
    <property type="entry name" value="STRESS RESPONSE PROTEIN NHAX"/>
    <property type="match status" value="1"/>
</dbReference>
<sequence>MKSVLYATDFSENAERALPFAIGLAEAHDAELFMVHILPKADDTSIYKASTKLKSLFHSWGKNISMKVHYMVEDHKSNSEGLLRVIDLYAPGLVVVGSKGGGLLKETIMGSTTKTLIRKSKSPVMAVPKRAAYVDFKEILYTLDYHKANVQALQSLLGIFRGYEPAITVVHVKDHKEEGEGNLFDYYRDELQEKIAYPTVRVKQFFASNIYEELHNHIKVHPYDLVVMVEKERSNFLDRLFEEDLVQKMESDLRVPLLSFSEKHLV</sequence>
<evidence type="ECO:0000259" key="2">
    <source>
        <dbReference type="Pfam" id="PF00582"/>
    </source>
</evidence>
<dbReference type="InterPro" id="IPR006015">
    <property type="entry name" value="Universal_stress_UspA"/>
</dbReference>
<dbReference type="EMBL" id="JAHCMY010000004">
    <property type="protein sequence ID" value="MBS9524421.1"/>
    <property type="molecule type" value="Genomic_DNA"/>
</dbReference>
<dbReference type="InterPro" id="IPR006016">
    <property type="entry name" value="UspA"/>
</dbReference>
<dbReference type="SUPFAM" id="SSF52402">
    <property type="entry name" value="Adenine nucleotide alpha hydrolases-like"/>
    <property type="match status" value="2"/>
</dbReference>
<proteinExistence type="inferred from homology"/>
<evidence type="ECO:0000313" key="4">
    <source>
        <dbReference type="Proteomes" id="UP001319104"/>
    </source>
</evidence>
<evidence type="ECO:0000256" key="1">
    <source>
        <dbReference type="ARBA" id="ARBA00008791"/>
    </source>
</evidence>
<accession>A0AAP2G4V6</accession>
<comment type="caution">
    <text evidence="3">The sequence shown here is derived from an EMBL/GenBank/DDBJ whole genome shotgun (WGS) entry which is preliminary data.</text>
</comment>
<feature type="domain" description="UspA" evidence="2">
    <location>
        <begin position="1"/>
        <end position="128"/>
    </location>
</feature>
<gene>
    <name evidence="3" type="ORF">KI659_10380</name>
</gene>
<protein>
    <submittedName>
        <fullName evidence="3">Universal stress protein</fullName>
    </submittedName>
</protein>
<dbReference type="PRINTS" id="PR01438">
    <property type="entry name" value="UNVRSLSTRESS"/>
</dbReference>
<dbReference type="RefSeq" id="WP_213945276.1">
    <property type="nucleotide sequence ID" value="NZ_JAHBGI010000001.1"/>
</dbReference>
<organism evidence="3 4">
    <name type="scientific">Litoribacter ruber</name>
    <dbReference type="NCBI Taxonomy" id="702568"/>
    <lineage>
        <taxon>Bacteria</taxon>
        <taxon>Pseudomonadati</taxon>
        <taxon>Bacteroidota</taxon>
        <taxon>Cytophagia</taxon>
        <taxon>Cytophagales</taxon>
        <taxon>Cyclobacteriaceae</taxon>
        <taxon>Litoribacter</taxon>
    </lineage>
</organism>
<dbReference type="Pfam" id="PF00582">
    <property type="entry name" value="Usp"/>
    <property type="match status" value="1"/>
</dbReference>
<comment type="similarity">
    <text evidence="1">Belongs to the universal stress protein A family.</text>
</comment>
<reference evidence="3 4" key="1">
    <citation type="submission" date="2021-05" db="EMBL/GenBank/DDBJ databases">
        <authorList>
            <person name="Zhang Z.D."/>
            <person name="Osman G."/>
        </authorList>
    </citation>
    <scope>NUCLEOTIDE SEQUENCE [LARGE SCALE GENOMIC DNA]</scope>
    <source>
        <strain evidence="3 4">KCTC 32217</strain>
    </source>
</reference>